<keyword evidence="3" id="KW-1185">Reference proteome</keyword>
<evidence type="ECO:0000313" key="2">
    <source>
        <dbReference type="EMBL" id="GFS26788.1"/>
    </source>
</evidence>
<evidence type="ECO:0000313" key="3">
    <source>
        <dbReference type="Proteomes" id="UP000762676"/>
    </source>
</evidence>
<dbReference type="AlphaFoldDB" id="A0AAV4JXR4"/>
<feature type="non-terminal residue" evidence="2">
    <location>
        <position position="1"/>
    </location>
</feature>
<protein>
    <submittedName>
        <fullName evidence="2">Uncharacterized protein</fullName>
    </submittedName>
</protein>
<sequence length="151" mass="16910">VEPYNSGYLLATINPTWTGGHLCATADIYCPMRATTECRNMEKLRVYRGARRAQADAEAVGSRKYFEVSPSGGKTAAAVQSKRSRPISLRGRSCQLRLGGHCVTELLDKAMRQKNYLSSANSPGRKRRSLQANWPSKQRRRSLHSILTNHF</sequence>
<name>A0AAV4JXR4_9GAST</name>
<organism evidence="2 3">
    <name type="scientific">Elysia marginata</name>
    <dbReference type="NCBI Taxonomy" id="1093978"/>
    <lineage>
        <taxon>Eukaryota</taxon>
        <taxon>Metazoa</taxon>
        <taxon>Spiralia</taxon>
        <taxon>Lophotrochozoa</taxon>
        <taxon>Mollusca</taxon>
        <taxon>Gastropoda</taxon>
        <taxon>Heterobranchia</taxon>
        <taxon>Euthyneura</taxon>
        <taxon>Panpulmonata</taxon>
        <taxon>Sacoglossa</taxon>
        <taxon>Placobranchoidea</taxon>
        <taxon>Plakobranchidae</taxon>
        <taxon>Elysia</taxon>
    </lineage>
</organism>
<gene>
    <name evidence="2" type="ORF">ElyMa_005226400</name>
</gene>
<reference evidence="2 3" key="1">
    <citation type="journal article" date="2021" name="Elife">
        <title>Chloroplast acquisition without the gene transfer in kleptoplastic sea slugs, Plakobranchus ocellatus.</title>
        <authorList>
            <person name="Maeda T."/>
            <person name="Takahashi S."/>
            <person name="Yoshida T."/>
            <person name="Shimamura S."/>
            <person name="Takaki Y."/>
            <person name="Nagai Y."/>
            <person name="Toyoda A."/>
            <person name="Suzuki Y."/>
            <person name="Arimoto A."/>
            <person name="Ishii H."/>
            <person name="Satoh N."/>
            <person name="Nishiyama T."/>
            <person name="Hasebe M."/>
            <person name="Maruyama T."/>
            <person name="Minagawa J."/>
            <person name="Obokata J."/>
            <person name="Shigenobu S."/>
        </authorList>
    </citation>
    <scope>NUCLEOTIDE SEQUENCE [LARGE SCALE GENOMIC DNA]</scope>
</reference>
<dbReference type="EMBL" id="BMAT01010434">
    <property type="protein sequence ID" value="GFS26788.1"/>
    <property type="molecule type" value="Genomic_DNA"/>
</dbReference>
<dbReference type="Proteomes" id="UP000762676">
    <property type="component" value="Unassembled WGS sequence"/>
</dbReference>
<feature type="region of interest" description="Disordered" evidence="1">
    <location>
        <begin position="117"/>
        <end position="151"/>
    </location>
</feature>
<proteinExistence type="predicted"/>
<evidence type="ECO:0000256" key="1">
    <source>
        <dbReference type="SAM" id="MobiDB-lite"/>
    </source>
</evidence>
<accession>A0AAV4JXR4</accession>
<comment type="caution">
    <text evidence="2">The sequence shown here is derived from an EMBL/GenBank/DDBJ whole genome shotgun (WGS) entry which is preliminary data.</text>
</comment>